<sequence length="278" mass="31952">MFTSKFYGRGKTEQKVEKPKMSNSVEDRQKAAAEANKAWHEKIKHMEALEENKPRLSMAAFTEEMKRDADSQKSLIPIVAELLAKLVEANDKVATDREHITVFHAQKAPAVNVIDYAERIAKYSSCSYCCFVVGVIYMDRFIQRQRMLERDFRINSLNVHRLLLASVMVAAKFLDDFYYSNEFWAKIGGVPNVELNTLEIEFLFLTNFELHVARDVYDSYREELLAWNHGAPSRYGKEQFNSLLCEVRKPNPFFFNEQVSEGGKELAAAPQDDAMVIG</sequence>
<evidence type="ECO:0000313" key="2">
    <source>
        <dbReference type="EMBL" id="CAE2261321.1"/>
    </source>
</evidence>
<dbReference type="Gene3D" id="1.10.472.10">
    <property type="entry name" value="Cyclin-like"/>
    <property type="match status" value="1"/>
</dbReference>
<organism evidence="2">
    <name type="scientific">Guillardia theta</name>
    <name type="common">Cryptophyte</name>
    <name type="synonym">Cryptomonas phi</name>
    <dbReference type="NCBI Taxonomy" id="55529"/>
    <lineage>
        <taxon>Eukaryota</taxon>
        <taxon>Cryptophyceae</taxon>
        <taxon>Pyrenomonadales</taxon>
        <taxon>Geminigeraceae</taxon>
        <taxon>Guillardia</taxon>
    </lineage>
</organism>
<evidence type="ECO:0008006" key="3">
    <source>
        <dbReference type="Google" id="ProtNLM"/>
    </source>
</evidence>
<dbReference type="InterPro" id="IPR013922">
    <property type="entry name" value="Cyclin_PHO80-like"/>
</dbReference>
<dbReference type="PANTHER" id="PTHR15615:SF108">
    <property type="entry name" value="PROTEIN CNPPD1"/>
    <property type="match status" value="1"/>
</dbReference>
<accession>A0A7S4JER2</accession>
<gene>
    <name evidence="2" type="ORF">GTHE00462_LOCUS5126</name>
</gene>
<dbReference type="SUPFAM" id="SSF47954">
    <property type="entry name" value="Cyclin-like"/>
    <property type="match status" value="1"/>
</dbReference>
<dbReference type="GO" id="GO:0019901">
    <property type="term" value="F:protein kinase binding"/>
    <property type="evidence" value="ECO:0007669"/>
    <property type="project" value="InterPro"/>
</dbReference>
<proteinExistence type="predicted"/>
<dbReference type="PANTHER" id="PTHR15615">
    <property type="match status" value="1"/>
</dbReference>
<dbReference type="AlphaFoldDB" id="A0A7S4JER2"/>
<dbReference type="InterPro" id="IPR036915">
    <property type="entry name" value="Cyclin-like_sf"/>
</dbReference>
<dbReference type="Pfam" id="PF08613">
    <property type="entry name" value="Cyclin"/>
    <property type="match status" value="1"/>
</dbReference>
<feature type="compositionally biased region" description="Basic and acidic residues" evidence="1">
    <location>
        <begin position="10"/>
        <end position="36"/>
    </location>
</feature>
<dbReference type="EMBL" id="HBKN01006423">
    <property type="protein sequence ID" value="CAE2261321.1"/>
    <property type="molecule type" value="Transcribed_RNA"/>
</dbReference>
<reference evidence="2" key="1">
    <citation type="submission" date="2021-01" db="EMBL/GenBank/DDBJ databases">
        <authorList>
            <person name="Corre E."/>
            <person name="Pelletier E."/>
            <person name="Niang G."/>
            <person name="Scheremetjew M."/>
            <person name="Finn R."/>
            <person name="Kale V."/>
            <person name="Holt S."/>
            <person name="Cochrane G."/>
            <person name="Meng A."/>
            <person name="Brown T."/>
            <person name="Cohen L."/>
        </authorList>
    </citation>
    <scope>NUCLEOTIDE SEQUENCE</scope>
    <source>
        <strain evidence="2">CCMP 2712</strain>
    </source>
</reference>
<feature type="region of interest" description="Disordered" evidence="1">
    <location>
        <begin position="1"/>
        <end position="36"/>
    </location>
</feature>
<name>A0A7S4JER2_GUITH</name>
<evidence type="ECO:0000256" key="1">
    <source>
        <dbReference type="SAM" id="MobiDB-lite"/>
    </source>
</evidence>
<protein>
    <recommendedName>
        <fullName evidence="3">Cyclin</fullName>
    </recommendedName>
</protein>